<name>A0A926ETY0_9FIRM</name>
<accession>A0A926ETY0</accession>
<gene>
    <name evidence="3" type="ORF">H8707_08040</name>
</gene>
<proteinExistence type="predicted"/>
<feature type="domain" description="DUF2089" evidence="2">
    <location>
        <begin position="9"/>
        <end position="40"/>
    </location>
</feature>
<comment type="caution">
    <text evidence="3">The sequence shown here is derived from an EMBL/GenBank/DDBJ whole genome shotgun (WGS) entry which is preliminary data.</text>
</comment>
<sequence>MKNEVIGKCPVCGEELYVTKLSCHKCHTQIEGNFTLCKFCKLSNEQKSFVEVFIKSRGNIKEIEKELGISYPTVRGRLENVIEALGYSPKYSEPKIDKGEIVKRLSDGEITSEEALKLLQGEE</sequence>
<dbReference type="Pfam" id="PF09862">
    <property type="entry name" value="DUF2089"/>
    <property type="match status" value="1"/>
</dbReference>
<dbReference type="AlphaFoldDB" id="A0A926ETY0"/>
<protein>
    <submittedName>
        <fullName evidence="3">DUF2089 domain-containing protein</fullName>
    </submittedName>
</protein>
<evidence type="ECO:0000313" key="3">
    <source>
        <dbReference type="EMBL" id="MBC8588188.1"/>
    </source>
</evidence>
<keyword evidence="4" id="KW-1185">Reference proteome</keyword>
<evidence type="ECO:0000259" key="2">
    <source>
        <dbReference type="Pfam" id="PF22747"/>
    </source>
</evidence>
<organism evidence="3 4">
    <name type="scientific">Paratissierella segnis</name>
    <dbReference type="NCBI Taxonomy" id="2763679"/>
    <lineage>
        <taxon>Bacteria</taxon>
        <taxon>Bacillati</taxon>
        <taxon>Bacillota</taxon>
        <taxon>Tissierellia</taxon>
        <taxon>Tissierellales</taxon>
        <taxon>Tissierellaceae</taxon>
        <taxon>Paratissierella</taxon>
    </lineage>
</organism>
<dbReference type="Pfam" id="PF22747">
    <property type="entry name" value="Zn_ribbon_DUF2089"/>
    <property type="match status" value="1"/>
</dbReference>
<evidence type="ECO:0000259" key="1">
    <source>
        <dbReference type="Pfam" id="PF09862"/>
    </source>
</evidence>
<dbReference type="InterPro" id="IPR018658">
    <property type="entry name" value="DUF2089"/>
</dbReference>
<reference evidence="3" key="1">
    <citation type="submission" date="2020-08" db="EMBL/GenBank/DDBJ databases">
        <title>Genome public.</title>
        <authorList>
            <person name="Liu C."/>
            <person name="Sun Q."/>
        </authorList>
    </citation>
    <scope>NUCLEOTIDE SEQUENCE</scope>
    <source>
        <strain evidence="3">BX21</strain>
    </source>
</reference>
<feature type="domain" description="DUF2089" evidence="1">
    <location>
        <begin position="42"/>
        <end position="87"/>
    </location>
</feature>
<dbReference type="Proteomes" id="UP000601171">
    <property type="component" value="Unassembled WGS sequence"/>
</dbReference>
<dbReference type="InterPro" id="IPR053957">
    <property type="entry name" value="DUF2089_Zn_ribbon"/>
</dbReference>
<evidence type="ECO:0000313" key="4">
    <source>
        <dbReference type="Proteomes" id="UP000601171"/>
    </source>
</evidence>
<dbReference type="EMBL" id="JACRTG010000018">
    <property type="protein sequence ID" value="MBC8588188.1"/>
    <property type="molecule type" value="Genomic_DNA"/>
</dbReference>
<dbReference type="RefSeq" id="WP_262429639.1">
    <property type="nucleotide sequence ID" value="NZ_JACRTG010000018.1"/>
</dbReference>